<dbReference type="SUPFAM" id="SSF47413">
    <property type="entry name" value="lambda repressor-like DNA-binding domains"/>
    <property type="match status" value="1"/>
</dbReference>
<dbReference type="InterPro" id="IPR035069">
    <property type="entry name" value="TTHA1013/TTHA0281-like"/>
</dbReference>
<sequence>MEYSVQIAREGDAFVVTCRDLPELNSVGYSLEEAQSEALDGIETALMIYYMDGKKEIPLPSQALEGEHLIRLPAQVAVKVALYNEMIKQKVTRAELGRRLHWQQAQINRLWSLDHSTKLESIEAAFNALDRKIELVVA</sequence>
<dbReference type="Gene3D" id="3.30.160.250">
    <property type="match status" value="1"/>
</dbReference>
<evidence type="ECO:0000259" key="1">
    <source>
        <dbReference type="Pfam" id="PF15970"/>
    </source>
</evidence>
<dbReference type="SUPFAM" id="SSF143100">
    <property type="entry name" value="TTHA1013/TTHA0281-like"/>
    <property type="match status" value="1"/>
</dbReference>
<dbReference type="EMBL" id="AQFM01000037">
    <property type="protein sequence ID" value="EOR07225.1"/>
    <property type="molecule type" value="Genomic_DNA"/>
</dbReference>
<dbReference type="PATRIC" id="fig|1120927.3.peg.2049"/>
<keyword evidence="3" id="KW-1185">Reference proteome</keyword>
<dbReference type="Pfam" id="PF15970">
    <property type="entry name" value="HicB-like_2"/>
    <property type="match status" value="1"/>
</dbReference>
<evidence type="ECO:0000313" key="2">
    <source>
        <dbReference type="EMBL" id="EOR07225.1"/>
    </source>
</evidence>
<dbReference type="Proteomes" id="UP000016201">
    <property type="component" value="Unassembled WGS sequence"/>
</dbReference>
<dbReference type="AlphaFoldDB" id="R9AYX9"/>
<dbReference type="OrthoDB" id="5772151at2"/>
<dbReference type="InterPro" id="IPR031807">
    <property type="entry name" value="HicB-like"/>
</dbReference>
<evidence type="ECO:0000313" key="3">
    <source>
        <dbReference type="Proteomes" id="UP000016201"/>
    </source>
</evidence>
<protein>
    <recommendedName>
        <fullName evidence="1">HicB-like antitoxin of toxin-antitoxin system domain-containing protein</fullName>
    </recommendedName>
</protein>
<dbReference type="eggNOG" id="COG1598">
    <property type="taxonomic scope" value="Bacteria"/>
</dbReference>
<organism evidence="2 3">
    <name type="scientific">Acinetobacter tandoii DSM 14970 = CIP 107469</name>
    <dbReference type="NCBI Taxonomy" id="1120927"/>
    <lineage>
        <taxon>Bacteria</taxon>
        <taxon>Pseudomonadati</taxon>
        <taxon>Pseudomonadota</taxon>
        <taxon>Gammaproteobacteria</taxon>
        <taxon>Moraxellales</taxon>
        <taxon>Moraxellaceae</taxon>
        <taxon>Acinetobacter</taxon>
    </lineage>
</organism>
<comment type="caution">
    <text evidence="2">The sequence shown here is derived from an EMBL/GenBank/DDBJ whole genome shotgun (WGS) entry which is preliminary data.</text>
</comment>
<dbReference type="GO" id="GO:0003677">
    <property type="term" value="F:DNA binding"/>
    <property type="evidence" value="ECO:0007669"/>
    <property type="project" value="InterPro"/>
</dbReference>
<feature type="domain" description="HicB-like antitoxin of toxin-antitoxin system" evidence="1">
    <location>
        <begin position="13"/>
        <end position="79"/>
    </location>
</feature>
<proteinExistence type="predicted"/>
<name>R9AYX9_9GAMM</name>
<dbReference type="InterPro" id="IPR010982">
    <property type="entry name" value="Lambda_DNA-bd_dom_sf"/>
</dbReference>
<gene>
    <name evidence="2" type="ORF">I593_02112</name>
</gene>
<reference evidence="2 3" key="1">
    <citation type="submission" date="2013-03" db="EMBL/GenBank/DDBJ databases">
        <title>The Genome Sequence of Acinetobacter tandoii CIP 107469.</title>
        <authorList>
            <consortium name="The Broad Institute Genome Sequencing Platform"/>
            <consortium name="The Broad Institute Genome Sequencing Center for Infectious Disease"/>
            <person name="Cerqueira G."/>
            <person name="Feldgarden M."/>
            <person name="Courvalin P."/>
            <person name="Perichon B."/>
            <person name="Grillot-Courvalin C."/>
            <person name="Clermont D."/>
            <person name="Rocha E."/>
            <person name="Yoon E.-J."/>
            <person name="Nemec A."/>
            <person name="Walker B."/>
            <person name="Young S.K."/>
            <person name="Zeng Q."/>
            <person name="Gargeya S."/>
            <person name="Fitzgerald M."/>
            <person name="Haas B."/>
            <person name="Abouelleil A."/>
            <person name="Alvarado L."/>
            <person name="Arachchi H.M."/>
            <person name="Berlin A.M."/>
            <person name="Chapman S.B."/>
            <person name="Dewar J."/>
            <person name="Goldberg J."/>
            <person name="Griggs A."/>
            <person name="Gujja S."/>
            <person name="Hansen M."/>
            <person name="Howarth C."/>
            <person name="Imamovic A."/>
            <person name="Larimer J."/>
            <person name="McCowan C."/>
            <person name="Murphy C."/>
            <person name="Neiman D."/>
            <person name="Pearson M."/>
            <person name="Priest M."/>
            <person name="Roberts A."/>
            <person name="Saif S."/>
            <person name="Shea T."/>
            <person name="Sisk P."/>
            <person name="Sykes S."/>
            <person name="Wortman J."/>
            <person name="Nusbaum C."/>
            <person name="Birren B."/>
        </authorList>
    </citation>
    <scope>NUCLEOTIDE SEQUENCE [LARGE SCALE GENOMIC DNA]</scope>
    <source>
        <strain evidence="2 3">CIP 107469</strain>
    </source>
</reference>
<dbReference type="RefSeq" id="WP_016167165.1">
    <property type="nucleotide sequence ID" value="NZ_JHZG01000017.1"/>
</dbReference>
<accession>R9AYX9</accession>